<dbReference type="Pfam" id="PF19799">
    <property type="entry name" value="DUF6282"/>
    <property type="match status" value="1"/>
</dbReference>
<dbReference type="InterPro" id="IPR032466">
    <property type="entry name" value="Metal_Hydrolase"/>
</dbReference>
<dbReference type="EMBL" id="CP016312">
    <property type="protein sequence ID" value="APD08310.1"/>
    <property type="molecule type" value="Genomic_DNA"/>
</dbReference>
<reference evidence="2" key="1">
    <citation type="submission" date="2016-06" db="EMBL/GenBank/DDBJ databases">
        <title>Whole genome sequencing of Thermus brockianus strain GE-1.</title>
        <authorList>
            <person name="Schaefers C."/>
            <person name="Blank S."/>
            <person name="Wiebusch S."/>
            <person name="Elleuche S."/>
            <person name="Antranikian G."/>
        </authorList>
    </citation>
    <scope>NUCLEOTIDE SEQUENCE [LARGE SCALE GENOMIC DNA]</scope>
    <source>
        <strain evidence="2">GE-1</strain>
    </source>
</reference>
<dbReference type="STRING" id="56956.A0O31_00079"/>
<protein>
    <recommendedName>
        <fullName evidence="3">Cytosolic protein</fullName>
    </recommendedName>
</protein>
<dbReference type="KEGG" id="tbc:A0O31_00079"/>
<dbReference type="SUPFAM" id="SSF51556">
    <property type="entry name" value="Metallo-dependent hydrolases"/>
    <property type="match status" value="1"/>
</dbReference>
<gene>
    <name evidence="1" type="ORF">A0O31_00079</name>
</gene>
<dbReference type="InterPro" id="IPR046249">
    <property type="entry name" value="DUF6282"/>
</dbReference>
<evidence type="ECO:0000313" key="2">
    <source>
        <dbReference type="Proteomes" id="UP000182993"/>
    </source>
</evidence>
<evidence type="ECO:0008006" key="3">
    <source>
        <dbReference type="Google" id="ProtNLM"/>
    </source>
</evidence>
<organism evidence="1 2">
    <name type="scientific">Thermus brockianus</name>
    <dbReference type="NCBI Taxonomy" id="56956"/>
    <lineage>
        <taxon>Bacteria</taxon>
        <taxon>Thermotogati</taxon>
        <taxon>Deinococcota</taxon>
        <taxon>Deinococci</taxon>
        <taxon>Thermales</taxon>
        <taxon>Thermaceae</taxon>
        <taxon>Thermus</taxon>
    </lineage>
</organism>
<dbReference type="Gene3D" id="3.20.20.140">
    <property type="entry name" value="Metal-dependent hydrolases"/>
    <property type="match status" value="1"/>
</dbReference>
<dbReference type="RefSeq" id="WP_071676194.1">
    <property type="nucleotide sequence ID" value="NZ_CP016312.1"/>
</dbReference>
<accession>A0A1J0LPW4</accession>
<dbReference type="AlphaFoldDB" id="A0A1J0LPW4"/>
<evidence type="ECO:0000313" key="1">
    <source>
        <dbReference type="EMBL" id="APD08310.1"/>
    </source>
</evidence>
<proteinExistence type="predicted"/>
<sequence>MTPSERAWALVQGAYDLHVHVEPDILPRRIHDLALAERFRQVGLRGFVLKSHYAPTAERAQVVGGAVPGVEVLGAIVLNHGVGGLNPLAVEIAARAGARFLWFPTVDAANEAREVAGLPPGKRPQWAKLQEAFREAGLLPPPIEVLDAKGKVRPEARAVLKVAARHQMVVATGHLSREEILKVVEAALEEGVSHVVVTHPDYPTQDLPLSDQRYLASQGVYLERCFAPSHTGKVPWEKLFRAIREAGVEQSLLSTDLGQPANPPVEEGLALFADRLLQAGFSDEEVRHMAVTVPAKLARGGKE</sequence>
<name>A0A1J0LPW4_THEBO</name>
<dbReference type="Proteomes" id="UP000182993">
    <property type="component" value="Chromosome"/>
</dbReference>
<dbReference type="OrthoDB" id="9802809at2"/>